<comment type="caution">
    <text evidence="2">The sequence shown here is derived from an EMBL/GenBank/DDBJ whole genome shotgun (WGS) entry which is preliminary data.</text>
</comment>
<organism evidence="2 3">
    <name type="scientific">Rubus argutus</name>
    <name type="common">Southern blackberry</name>
    <dbReference type="NCBI Taxonomy" id="59490"/>
    <lineage>
        <taxon>Eukaryota</taxon>
        <taxon>Viridiplantae</taxon>
        <taxon>Streptophyta</taxon>
        <taxon>Embryophyta</taxon>
        <taxon>Tracheophyta</taxon>
        <taxon>Spermatophyta</taxon>
        <taxon>Magnoliopsida</taxon>
        <taxon>eudicotyledons</taxon>
        <taxon>Gunneridae</taxon>
        <taxon>Pentapetalae</taxon>
        <taxon>rosids</taxon>
        <taxon>fabids</taxon>
        <taxon>Rosales</taxon>
        <taxon>Rosaceae</taxon>
        <taxon>Rosoideae</taxon>
        <taxon>Rosoideae incertae sedis</taxon>
        <taxon>Rubus</taxon>
    </lineage>
</organism>
<proteinExistence type="predicted"/>
<dbReference type="AlphaFoldDB" id="A0AAW1YGS6"/>
<gene>
    <name evidence="2" type="ORF">M0R45_003996</name>
</gene>
<keyword evidence="3" id="KW-1185">Reference proteome</keyword>
<feature type="region of interest" description="Disordered" evidence="1">
    <location>
        <begin position="49"/>
        <end position="73"/>
    </location>
</feature>
<name>A0AAW1YGS6_RUBAR</name>
<sequence length="73" mass="7801">MEKPSKRRIKILKFLSPAAAPAVTYKSPPPSPRVGIIKGKTKDDGVVIATSSSSRGSRGPERLPSLGQMIEEV</sequence>
<dbReference type="Proteomes" id="UP001457282">
    <property type="component" value="Unassembled WGS sequence"/>
</dbReference>
<reference evidence="2 3" key="1">
    <citation type="journal article" date="2023" name="G3 (Bethesda)">
        <title>A chromosome-length genome assembly and annotation of blackberry (Rubus argutus, cv. 'Hillquist').</title>
        <authorList>
            <person name="Bruna T."/>
            <person name="Aryal R."/>
            <person name="Dudchenko O."/>
            <person name="Sargent D.J."/>
            <person name="Mead D."/>
            <person name="Buti M."/>
            <person name="Cavallini A."/>
            <person name="Hytonen T."/>
            <person name="Andres J."/>
            <person name="Pham M."/>
            <person name="Weisz D."/>
            <person name="Mascagni F."/>
            <person name="Usai G."/>
            <person name="Natali L."/>
            <person name="Bassil N."/>
            <person name="Fernandez G.E."/>
            <person name="Lomsadze A."/>
            <person name="Armour M."/>
            <person name="Olukolu B."/>
            <person name="Poorten T."/>
            <person name="Britton C."/>
            <person name="Davik J."/>
            <person name="Ashrafi H."/>
            <person name="Aiden E.L."/>
            <person name="Borodovsky M."/>
            <person name="Worthington M."/>
        </authorList>
    </citation>
    <scope>NUCLEOTIDE SEQUENCE [LARGE SCALE GENOMIC DNA]</scope>
    <source>
        <strain evidence="2">PI 553951</strain>
    </source>
</reference>
<evidence type="ECO:0000313" key="2">
    <source>
        <dbReference type="EMBL" id="KAK9948421.1"/>
    </source>
</evidence>
<dbReference type="EMBL" id="JBEDUW010000001">
    <property type="protein sequence ID" value="KAK9948421.1"/>
    <property type="molecule type" value="Genomic_DNA"/>
</dbReference>
<accession>A0AAW1YGS6</accession>
<evidence type="ECO:0000256" key="1">
    <source>
        <dbReference type="SAM" id="MobiDB-lite"/>
    </source>
</evidence>
<evidence type="ECO:0000313" key="3">
    <source>
        <dbReference type="Proteomes" id="UP001457282"/>
    </source>
</evidence>
<protein>
    <submittedName>
        <fullName evidence="2">Uncharacterized protein</fullName>
    </submittedName>
</protein>